<reference evidence="2" key="1">
    <citation type="submission" date="2021-02" db="EMBL/GenBank/DDBJ databases">
        <title>Sulfurospirillum tamanensis sp. nov.</title>
        <authorList>
            <person name="Merkel A.Y."/>
        </authorList>
    </citation>
    <scope>NUCLEOTIDE SEQUENCE [LARGE SCALE GENOMIC DNA]</scope>
    <source>
        <strain evidence="2">T05b</strain>
    </source>
</reference>
<evidence type="ECO:0000313" key="2">
    <source>
        <dbReference type="Proteomes" id="UP000703590"/>
    </source>
</evidence>
<comment type="caution">
    <text evidence="1">The sequence shown here is derived from an EMBL/GenBank/DDBJ whole genome shotgun (WGS) entry which is preliminary data.</text>
</comment>
<accession>A0ABS2WP30</accession>
<dbReference type="InterPro" id="IPR005500">
    <property type="entry name" value="DUF309"/>
</dbReference>
<dbReference type="RefSeq" id="WP_205457826.1">
    <property type="nucleotide sequence ID" value="NZ_JAFHKK010000002.1"/>
</dbReference>
<dbReference type="Pfam" id="PF03745">
    <property type="entry name" value="DUF309"/>
    <property type="match status" value="1"/>
</dbReference>
<dbReference type="Gene3D" id="1.10.3450.10">
    <property type="entry name" value="TTHA0068-like"/>
    <property type="match status" value="1"/>
</dbReference>
<gene>
    <name evidence="1" type="ORF">JWV37_01200</name>
</gene>
<organism evidence="1 2">
    <name type="scientific">Sulfurospirillum tamanense</name>
    <dbReference type="NCBI Taxonomy" id="2813362"/>
    <lineage>
        <taxon>Bacteria</taxon>
        <taxon>Pseudomonadati</taxon>
        <taxon>Campylobacterota</taxon>
        <taxon>Epsilonproteobacteria</taxon>
        <taxon>Campylobacterales</taxon>
        <taxon>Sulfurospirillaceae</taxon>
        <taxon>Sulfurospirillum</taxon>
    </lineage>
</organism>
<proteinExistence type="predicted"/>
<reference evidence="1 2" key="2">
    <citation type="submission" date="2021-02" db="EMBL/GenBank/DDBJ databases">
        <title>Sulfurospirillum tamanensis sp. nov.</title>
        <authorList>
            <person name="Frolova A."/>
            <person name="Merkel A."/>
            <person name="Slobodkin A."/>
        </authorList>
    </citation>
    <scope>NUCLEOTIDE SEQUENCE [LARGE SCALE GENOMIC DNA]</scope>
    <source>
        <strain evidence="1 2">T05b</strain>
    </source>
</reference>
<evidence type="ECO:0000313" key="1">
    <source>
        <dbReference type="EMBL" id="MBN2963385.1"/>
    </source>
</evidence>
<dbReference type="Proteomes" id="UP000703590">
    <property type="component" value="Unassembled WGS sequence"/>
</dbReference>
<dbReference type="EMBL" id="JAFHKK010000002">
    <property type="protein sequence ID" value="MBN2963385.1"/>
    <property type="molecule type" value="Genomic_DNA"/>
</dbReference>
<sequence length="110" mass="12660">MLKALETFLHVVEKEDFVEGHEVLEDTWRAWKNDPATRQESYILKGLINGATALALVRLGREPSAHKVWETYEKYRPLIDTTPSPLTPNYRQACALLEEKYTKVFSDLAP</sequence>
<protein>
    <submittedName>
        <fullName evidence="1">DUF309 domain-containing protein</fullName>
    </submittedName>
</protein>
<dbReference type="InterPro" id="IPR023203">
    <property type="entry name" value="TTHA0068_sf"/>
</dbReference>
<keyword evidence="2" id="KW-1185">Reference proteome</keyword>
<name>A0ABS2WP30_9BACT</name>
<dbReference type="SUPFAM" id="SSF140663">
    <property type="entry name" value="TTHA0068-like"/>
    <property type="match status" value="1"/>
</dbReference>
<reference evidence="1 2" key="3">
    <citation type="submission" date="2021-02" db="EMBL/GenBank/DDBJ databases">
        <authorList>
            <person name="Merkel A.Y."/>
        </authorList>
    </citation>
    <scope>NUCLEOTIDE SEQUENCE [LARGE SCALE GENOMIC DNA]</scope>
    <source>
        <strain evidence="1 2">T05b</strain>
    </source>
</reference>